<comment type="caution">
    <text evidence="1">The sequence shown here is derived from an EMBL/GenBank/DDBJ whole genome shotgun (WGS) entry which is preliminary data.</text>
</comment>
<name>A0ACC1IZG0_9FUNG</name>
<sequence>MDVIGSVLMYFLFIYIPPSLYLLLRGLTVVFSGLLAFKFLGRRLSPKQLASLVVVFSGIFISTLPEIRSHDPTPSSTHSSVVLGILLALIAQFLGGAQSVVEEAIFRRYTIEPILLAGMEGVFGLATIAVLTTAFYMMAGPEYLGGPMDLSLAVHQMVSTPRVLYTMLIFLVTQAFGYYFSLTFTRHMGATSRLTVDLCRTVLVWMISLAMGWETLNFVRVVGFSVLVYGYIAYDGSAKLPFFG</sequence>
<dbReference type="Proteomes" id="UP001150603">
    <property type="component" value="Unassembled WGS sequence"/>
</dbReference>
<accession>A0ACC1IZG0</accession>
<proteinExistence type="predicted"/>
<gene>
    <name evidence="1" type="ORF">FBU59_006653</name>
</gene>
<protein>
    <submittedName>
        <fullName evidence="1">Uncharacterized protein</fullName>
    </submittedName>
</protein>
<keyword evidence="2" id="KW-1185">Reference proteome</keyword>
<dbReference type="EMBL" id="JANBPW010005918">
    <property type="protein sequence ID" value="KAJ1931610.1"/>
    <property type="molecule type" value="Genomic_DNA"/>
</dbReference>
<organism evidence="1 2">
    <name type="scientific">Linderina macrospora</name>
    <dbReference type="NCBI Taxonomy" id="4868"/>
    <lineage>
        <taxon>Eukaryota</taxon>
        <taxon>Fungi</taxon>
        <taxon>Fungi incertae sedis</taxon>
        <taxon>Zoopagomycota</taxon>
        <taxon>Kickxellomycotina</taxon>
        <taxon>Kickxellomycetes</taxon>
        <taxon>Kickxellales</taxon>
        <taxon>Kickxellaceae</taxon>
        <taxon>Linderina</taxon>
    </lineage>
</organism>
<reference evidence="1" key="1">
    <citation type="submission" date="2022-07" db="EMBL/GenBank/DDBJ databases">
        <title>Phylogenomic reconstructions and comparative analyses of Kickxellomycotina fungi.</title>
        <authorList>
            <person name="Reynolds N.K."/>
            <person name="Stajich J.E."/>
            <person name="Barry K."/>
            <person name="Grigoriev I.V."/>
            <person name="Crous P."/>
            <person name="Smith M.E."/>
        </authorList>
    </citation>
    <scope>NUCLEOTIDE SEQUENCE</scope>
    <source>
        <strain evidence="1">NRRL 5244</strain>
    </source>
</reference>
<evidence type="ECO:0000313" key="1">
    <source>
        <dbReference type="EMBL" id="KAJ1931610.1"/>
    </source>
</evidence>
<evidence type="ECO:0000313" key="2">
    <source>
        <dbReference type="Proteomes" id="UP001150603"/>
    </source>
</evidence>